<reference evidence="3" key="1">
    <citation type="submission" date="2021-02" db="EMBL/GenBank/DDBJ databases">
        <authorList>
            <person name="Nowell W R."/>
        </authorList>
    </citation>
    <scope>NUCLEOTIDE SEQUENCE</scope>
</reference>
<organism evidence="3 4">
    <name type="scientific">Rotaria magnacalcarata</name>
    <dbReference type="NCBI Taxonomy" id="392030"/>
    <lineage>
        <taxon>Eukaryota</taxon>
        <taxon>Metazoa</taxon>
        <taxon>Spiralia</taxon>
        <taxon>Gnathifera</taxon>
        <taxon>Rotifera</taxon>
        <taxon>Eurotatoria</taxon>
        <taxon>Bdelloidea</taxon>
        <taxon>Philodinida</taxon>
        <taxon>Philodinidae</taxon>
        <taxon>Rotaria</taxon>
    </lineage>
</organism>
<keyword evidence="4" id="KW-1185">Reference proteome</keyword>
<gene>
    <name evidence="3" type="ORF">OVN521_LOCUS39416</name>
</gene>
<dbReference type="GO" id="GO:0000981">
    <property type="term" value="F:DNA-binding transcription factor activity, RNA polymerase II-specific"/>
    <property type="evidence" value="ECO:0007669"/>
    <property type="project" value="TreeGrafter"/>
</dbReference>
<evidence type="ECO:0000256" key="1">
    <source>
        <dbReference type="ARBA" id="ARBA00023054"/>
    </source>
</evidence>
<sequence length="204" mass="24062">MEMHQSVLDHPIHQDIFEYKLKQDDTTNLFSSNNQEQMNKQTSNAERYLCEDFEKNRVTNNKSDELMISQEEAERKLREKLELELAAKERKIVTLVDETQKLQSTLIKIKENSFTQISDLENVLSEKEKLIAQLENKLQTQADYDEIKQELTLLKSIEFPRTTRSNDDQTENLSKKSFETLLLEKDRSLQDEQTQIKMSQIDSE</sequence>
<dbReference type="GO" id="GO:0005634">
    <property type="term" value="C:nucleus"/>
    <property type="evidence" value="ECO:0007669"/>
    <property type="project" value="TreeGrafter"/>
</dbReference>
<evidence type="ECO:0000313" key="4">
    <source>
        <dbReference type="Proteomes" id="UP000663866"/>
    </source>
</evidence>
<name>A0A820U638_9BILA</name>
<keyword evidence="1 2" id="KW-0175">Coiled coil</keyword>
<evidence type="ECO:0000256" key="2">
    <source>
        <dbReference type="SAM" id="Coils"/>
    </source>
</evidence>
<protein>
    <submittedName>
        <fullName evidence="3">Uncharacterized protein</fullName>
    </submittedName>
</protein>
<dbReference type="Proteomes" id="UP000663866">
    <property type="component" value="Unassembled WGS sequence"/>
</dbReference>
<accession>A0A820U638</accession>
<dbReference type="GO" id="GO:0000977">
    <property type="term" value="F:RNA polymerase II transcription regulatory region sequence-specific DNA binding"/>
    <property type="evidence" value="ECO:0007669"/>
    <property type="project" value="TreeGrafter"/>
</dbReference>
<comment type="caution">
    <text evidence="3">The sequence shown here is derived from an EMBL/GenBank/DDBJ whole genome shotgun (WGS) entry which is preliminary data.</text>
</comment>
<feature type="non-terminal residue" evidence="3">
    <location>
        <position position="1"/>
    </location>
</feature>
<dbReference type="PANTHER" id="PTHR14043:SF2">
    <property type="entry name" value="HOMEOBOX PROTEIN CUT"/>
    <property type="match status" value="1"/>
</dbReference>
<dbReference type="PANTHER" id="PTHR14043">
    <property type="entry name" value="CCAAT DISPLACEMENT PROTEIN-RELATED"/>
    <property type="match status" value="1"/>
</dbReference>
<dbReference type="AlphaFoldDB" id="A0A820U638"/>
<feature type="coiled-coil region" evidence="2">
    <location>
        <begin position="71"/>
        <end position="144"/>
    </location>
</feature>
<dbReference type="EMBL" id="CAJOBG010050100">
    <property type="protein sequence ID" value="CAF4477719.1"/>
    <property type="molecule type" value="Genomic_DNA"/>
</dbReference>
<evidence type="ECO:0000313" key="3">
    <source>
        <dbReference type="EMBL" id="CAF4477719.1"/>
    </source>
</evidence>
<proteinExistence type="predicted"/>